<name>A0A2K3DIV3_CHLRE</name>
<feature type="region of interest" description="Disordered" evidence="1">
    <location>
        <begin position="1"/>
        <end position="21"/>
    </location>
</feature>
<dbReference type="Gramene" id="PNW80456">
    <property type="protein sequence ID" value="PNW80456"/>
    <property type="gene ID" value="CHLRE_07g318276v5"/>
</dbReference>
<dbReference type="AlphaFoldDB" id="A0A2K3DIV3"/>
<protein>
    <submittedName>
        <fullName evidence="2">Uncharacterized protein</fullName>
    </submittedName>
</protein>
<dbReference type="EMBL" id="CM008968">
    <property type="protein sequence ID" value="PNW80456.1"/>
    <property type="molecule type" value="Genomic_DNA"/>
</dbReference>
<organism evidence="2 3">
    <name type="scientific">Chlamydomonas reinhardtii</name>
    <name type="common">Chlamydomonas smithii</name>
    <dbReference type="NCBI Taxonomy" id="3055"/>
    <lineage>
        <taxon>Eukaryota</taxon>
        <taxon>Viridiplantae</taxon>
        <taxon>Chlorophyta</taxon>
        <taxon>core chlorophytes</taxon>
        <taxon>Chlorophyceae</taxon>
        <taxon>CS clade</taxon>
        <taxon>Chlamydomonadales</taxon>
        <taxon>Chlamydomonadaceae</taxon>
        <taxon>Chlamydomonas</taxon>
    </lineage>
</organism>
<accession>A0A2K3DIV3</accession>
<evidence type="ECO:0000313" key="3">
    <source>
        <dbReference type="Proteomes" id="UP000006906"/>
    </source>
</evidence>
<gene>
    <name evidence="2" type="ORF">CHLRE_07g318276v5</name>
</gene>
<reference evidence="2 3" key="1">
    <citation type="journal article" date="2007" name="Science">
        <title>The Chlamydomonas genome reveals the evolution of key animal and plant functions.</title>
        <authorList>
            <person name="Merchant S.S."/>
            <person name="Prochnik S.E."/>
            <person name="Vallon O."/>
            <person name="Harris E.H."/>
            <person name="Karpowicz S.J."/>
            <person name="Witman G.B."/>
            <person name="Terry A."/>
            <person name="Salamov A."/>
            <person name="Fritz-Laylin L.K."/>
            <person name="Marechal-Drouard L."/>
            <person name="Marshall W.F."/>
            <person name="Qu L.H."/>
            <person name="Nelson D.R."/>
            <person name="Sanderfoot A.A."/>
            <person name="Spalding M.H."/>
            <person name="Kapitonov V.V."/>
            <person name="Ren Q."/>
            <person name="Ferris P."/>
            <person name="Lindquist E."/>
            <person name="Shapiro H."/>
            <person name="Lucas S.M."/>
            <person name="Grimwood J."/>
            <person name="Schmutz J."/>
            <person name="Cardol P."/>
            <person name="Cerutti H."/>
            <person name="Chanfreau G."/>
            <person name="Chen C.L."/>
            <person name="Cognat V."/>
            <person name="Croft M.T."/>
            <person name="Dent R."/>
            <person name="Dutcher S."/>
            <person name="Fernandez E."/>
            <person name="Fukuzawa H."/>
            <person name="Gonzalez-Ballester D."/>
            <person name="Gonzalez-Halphen D."/>
            <person name="Hallmann A."/>
            <person name="Hanikenne M."/>
            <person name="Hippler M."/>
            <person name="Inwood W."/>
            <person name="Jabbari K."/>
            <person name="Kalanon M."/>
            <person name="Kuras R."/>
            <person name="Lefebvre P.A."/>
            <person name="Lemaire S.D."/>
            <person name="Lobanov A.V."/>
            <person name="Lohr M."/>
            <person name="Manuell A."/>
            <person name="Meier I."/>
            <person name="Mets L."/>
            <person name="Mittag M."/>
            <person name="Mittelmeier T."/>
            <person name="Moroney J.V."/>
            <person name="Moseley J."/>
            <person name="Napoli C."/>
            <person name="Nedelcu A.M."/>
            <person name="Niyogi K."/>
            <person name="Novoselov S.V."/>
            <person name="Paulsen I.T."/>
            <person name="Pazour G."/>
            <person name="Purton S."/>
            <person name="Ral J.P."/>
            <person name="Riano-Pachon D.M."/>
            <person name="Riekhof W."/>
            <person name="Rymarquis L."/>
            <person name="Schroda M."/>
            <person name="Stern D."/>
            <person name="Umen J."/>
            <person name="Willows R."/>
            <person name="Wilson N."/>
            <person name="Zimmer S.L."/>
            <person name="Allmer J."/>
            <person name="Balk J."/>
            <person name="Bisova K."/>
            <person name="Chen C.J."/>
            <person name="Elias M."/>
            <person name="Gendler K."/>
            <person name="Hauser C."/>
            <person name="Lamb M.R."/>
            <person name="Ledford H."/>
            <person name="Long J.C."/>
            <person name="Minagawa J."/>
            <person name="Page M.D."/>
            <person name="Pan J."/>
            <person name="Pootakham W."/>
            <person name="Roje S."/>
            <person name="Rose A."/>
            <person name="Stahlberg E."/>
            <person name="Terauchi A.M."/>
            <person name="Yang P."/>
            <person name="Ball S."/>
            <person name="Bowler C."/>
            <person name="Dieckmann C.L."/>
            <person name="Gladyshev V.N."/>
            <person name="Green P."/>
            <person name="Jorgensen R."/>
            <person name="Mayfield S."/>
            <person name="Mueller-Roeber B."/>
            <person name="Rajamani S."/>
            <person name="Sayre R.T."/>
            <person name="Brokstein P."/>
            <person name="Dubchak I."/>
            <person name="Goodstein D."/>
            <person name="Hornick L."/>
            <person name="Huang Y.W."/>
            <person name="Jhaveri J."/>
            <person name="Luo Y."/>
            <person name="Martinez D."/>
            <person name="Ngau W.C."/>
            <person name="Otillar B."/>
            <person name="Poliakov A."/>
            <person name="Porter A."/>
            <person name="Szajkowski L."/>
            <person name="Werner G."/>
            <person name="Zhou K."/>
            <person name="Grigoriev I.V."/>
            <person name="Rokhsar D.S."/>
            <person name="Grossman A.R."/>
        </authorList>
    </citation>
    <scope>NUCLEOTIDE SEQUENCE [LARGE SCALE GENOMIC DNA]</scope>
    <source>
        <strain evidence="3">CC-503</strain>
    </source>
</reference>
<dbReference type="InParanoid" id="A0A2K3DIV3"/>
<dbReference type="KEGG" id="cre:CHLRE_07g318276v5"/>
<evidence type="ECO:0000313" key="2">
    <source>
        <dbReference type="EMBL" id="PNW80456.1"/>
    </source>
</evidence>
<keyword evidence="3" id="KW-1185">Reference proteome</keyword>
<proteinExistence type="predicted"/>
<dbReference type="RefSeq" id="XP_042922492.1">
    <property type="nucleotide sequence ID" value="XM_043063924.1"/>
</dbReference>
<dbReference type="GeneID" id="66053970"/>
<feature type="compositionally biased region" description="Low complexity" evidence="1">
    <location>
        <begin position="1"/>
        <end position="13"/>
    </location>
</feature>
<dbReference type="Proteomes" id="UP000006906">
    <property type="component" value="Chromosome 7"/>
</dbReference>
<evidence type="ECO:0000256" key="1">
    <source>
        <dbReference type="SAM" id="MobiDB-lite"/>
    </source>
</evidence>
<sequence length="59" mass="6407">MPRTGPAGAARGPGCHRPHAPQHLATVPRWTCGRAHLRGCVCCAVGARRRQWGDCHGRR</sequence>